<dbReference type="Gene3D" id="3.30.420.40">
    <property type="match status" value="1"/>
</dbReference>
<organism evidence="1">
    <name type="scientific">marine sediment metagenome</name>
    <dbReference type="NCBI Taxonomy" id="412755"/>
    <lineage>
        <taxon>unclassified sequences</taxon>
        <taxon>metagenomes</taxon>
        <taxon>ecological metagenomes</taxon>
    </lineage>
</organism>
<sequence>MPKYCIGIDLGGTSVKAALVDAKMAICARGKVPTPADGGADAVIEAMAVAAEEAAAGQGAGADEMLGVGIGSPGPLDLENGIVIGMPNIPGFERVPIRDRLAERLAMPAVLENDANAAALGESLAGSGKGVRDMVLLT</sequence>
<reference evidence="1" key="1">
    <citation type="journal article" date="2015" name="Nature">
        <title>Complex archaea that bridge the gap between prokaryotes and eukaryotes.</title>
        <authorList>
            <person name="Spang A."/>
            <person name="Saw J.H."/>
            <person name="Jorgensen S.L."/>
            <person name="Zaremba-Niedzwiedzka K."/>
            <person name="Martijn J."/>
            <person name="Lind A.E."/>
            <person name="van Eijk R."/>
            <person name="Schleper C."/>
            <person name="Guy L."/>
            <person name="Ettema T.J."/>
        </authorList>
    </citation>
    <scope>NUCLEOTIDE SEQUENCE</scope>
</reference>
<dbReference type="SUPFAM" id="SSF53067">
    <property type="entry name" value="Actin-like ATPase domain"/>
    <property type="match status" value="1"/>
</dbReference>
<dbReference type="AlphaFoldDB" id="A0A0F9B7J2"/>
<protein>
    <recommendedName>
        <fullName evidence="2">ROK family protein</fullName>
    </recommendedName>
</protein>
<dbReference type="InterPro" id="IPR000600">
    <property type="entry name" value="ROK"/>
</dbReference>
<proteinExistence type="predicted"/>
<dbReference type="PANTHER" id="PTHR18964:SF149">
    <property type="entry name" value="BIFUNCTIONAL UDP-N-ACETYLGLUCOSAMINE 2-EPIMERASE_N-ACETYLMANNOSAMINE KINASE"/>
    <property type="match status" value="1"/>
</dbReference>
<dbReference type="Pfam" id="PF00480">
    <property type="entry name" value="ROK"/>
    <property type="match status" value="1"/>
</dbReference>
<accession>A0A0F9B7J2</accession>
<name>A0A0F9B7J2_9ZZZZ</name>
<dbReference type="PANTHER" id="PTHR18964">
    <property type="entry name" value="ROK (REPRESSOR, ORF, KINASE) FAMILY"/>
    <property type="match status" value="1"/>
</dbReference>
<evidence type="ECO:0000313" key="1">
    <source>
        <dbReference type="EMBL" id="KKK80466.1"/>
    </source>
</evidence>
<dbReference type="CDD" id="cd23763">
    <property type="entry name" value="ASKHA_ATPase_ROK"/>
    <property type="match status" value="1"/>
</dbReference>
<dbReference type="EMBL" id="LAZR01053568">
    <property type="protein sequence ID" value="KKK80466.1"/>
    <property type="molecule type" value="Genomic_DNA"/>
</dbReference>
<feature type="non-terminal residue" evidence="1">
    <location>
        <position position="138"/>
    </location>
</feature>
<gene>
    <name evidence="1" type="ORF">LCGC14_2823220</name>
</gene>
<dbReference type="InterPro" id="IPR043129">
    <property type="entry name" value="ATPase_NBD"/>
</dbReference>
<comment type="caution">
    <text evidence="1">The sequence shown here is derived from an EMBL/GenBank/DDBJ whole genome shotgun (WGS) entry which is preliminary data.</text>
</comment>
<evidence type="ECO:0008006" key="2">
    <source>
        <dbReference type="Google" id="ProtNLM"/>
    </source>
</evidence>